<evidence type="ECO:0000256" key="7">
    <source>
        <dbReference type="RuleBase" id="RU004447"/>
    </source>
</evidence>
<dbReference type="OrthoDB" id="952271at2759"/>
<keyword evidence="3" id="KW-0479">Metal-binding</keyword>
<keyword evidence="11" id="KW-1185">Reference proteome</keyword>
<evidence type="ECO:0000259" key="9">
    <source>
        <dbReference type="Pfam" id="PF05193"/>
    </source>
</evidence>
<dbReference type="InterPro" id="IPR007863">
    <property type="entry name" value="Peptidase_M16_C"/>
</dbReference>
<keyword evidence="2" id="KW-0645">Protease</keyword>
<evidence type="ECO:0000313" key="10">
    <source>
        <dbReference type="EMBL" id="OXA46800.1"/>
    </source>
</evidence>
<dbReference type="Proteomes" id="UP000198287">
    <property type="component" value="Unassembled WGS sequence"/>
</dbReference>
<evidence type="ECO:0000256" key="5">
    <source>
        <dbReference type="ARBA" id="ARBA00022833"/>
    </source>
</evidence>
<gene>
    <name evidence="10" type="ORF">Fcan01_18235</name>
</gene>
<dbReference type="PANTHER" id="PTHR43690">
    <property type="entry name" value="NARDILYSIN"/>
    <property type="match status" value="1"/>
</dbReference>
<evidence type="ECO:0000256" key="6">
    <source>
        <dbReference type="ARBA" id="ARBA00023049"/>
    </source>
</evidence>
<dbReference type="SUPFAM" id="SSF63411">
    <property type="entry name" value="LuxS/MPP-like metallohydrolase"/>
    <property type="match status" value="2"/>
</dbReference>
<dbReference type="PANTHER" id="PTHR43690:SF18">
    <property type="entry name" value="INSULIN-DEGRADING ENZYME-RELATED"/>
    <property type="match status" value="1"/>
</dbReference>
<keyword evidence="6" id="KW-0482">Metalloprotease</keyword>
<evidence type="ECO:0000256" key="3">
    <source>
        <dbReference type="ARBA" id="ARBA00022723"/>
    </source>
</evidence>
<feature type="domain" description="Peptidase M16 N-terminal" evidence="8">
    <location>
        <begin position="133"/>
        <end position="255"/>
    </location>
</feature>
<comment type="caution">
    <text evidence="10">The sequence shown here is derived from an EMBL/GenBank/DDBJ whole genome shotgun (WGS) entry which is preliminary data.</text>
</comment>
<keyword evidence="5" id="KW-0862">Zinc</keyword>
<protein>
    <submittedName>
        <fullName evidence="10">Nardilysin</fullName>
    </submittedName>
</protein>
<sequence>MAEYIEYPDIIKSPLDPLDYKAIGLPNGLKALCISAMYGKNPPVARRGACVQTHVANFNAAHFSMGTAHKFLPIVWICRVLKKAAKALQIQTIGRTETKLLENWTMYFFGLSMKKVEHNLLQDGQYYVVATFGSGLLNDTRPGIAHFVEHLTFFGSKKYPEMEGLTKFVKKFNGDTNATTPAEFTCYEIGLDVEGIDEALDRFVDIIVNPLWKNKDIQNEINALNSEFWRLWMHDSSRYRGILHHLANEDHPLSKVSFGHGATLDASNIGQLALDWQRRHYVGDNMSIIILGPEPLDVLVEKVVANFSKIPRTPPGLLSPRAAQIKKYLDVPAVDGKKWNLTYDLVPTWENNYIFLSWLLPPKYGQNFKTKPLNFLSYMISNRSKGGLDYYLRRKALGIYFNILDDKFVVGWLISICAQCHNVEHTCLNTIFMITLFLTKDGVIHAEDVVREVFLYFLMIQAAPSDGVERMFNELRQAQVDAFHYRSDEHIAAIHFIDDINPGGIDDRDRNVNIFRMFSKFLLIQEESEIPHVLLDVFVSHKWDEDFIRETIDLLLDPSNANAILASKSFPIHDMTISWYNIKYGVHDHNFLTEYNIYGRWASWLGKKWGSSSTKYSLPRENRYATGSQCFPISGKSSSSPAQYILLDNDKFLVVCFPENCRLGYLSTASYYFEVKSDLGMGAMQTGTYPLMTLLATCFEHILLESATTLDEGFIFGAMAWRGVTFAKFAYFYFEILDGF</sequence>
<name>A0A226DNX8_FOLCA</name>
<feature type="domain" description="Peptidase M16 C-terminal" evidence="9">
    <location>
        <begin position="274"/>
        <end position="400"/>
    </location>
</feature>
<comment type="similarity">
    <text evidence="1 7">Belongs to the peptidase M16 family.</text>
</comment>
<dbReference type="GO" id="GO:0046872">
    <property type="term" value="F:metal ion binding"/>
    <property type="evidence" value="ECO:0007669"/>
    <property type="project" value="UniProtKB-KW"/>
</dbReference>
<organism evidence="10 11">
    <name type="scientific">Folsomia candida</name>
    <name type="common">Springtail</name>
    <dbReference type="NCBI Taxonomy" id="158441"/>
    <lineage>
        <taxon>Eukaryota</taxon>
        <taxon>Metazoa</taxon>
        <taxon>Ecdysozoa</taxon>
        <taxon>Arthropoda</taxon>
        <taxon>Hexapoda</taxon>
        <taxon>Collembola</taxon>
        <taxon>Entomobryomorpha</taxon>
        <taxon>Isotomoidea</taxon>
        <taxon>Isotomidae</taxon>
        <taxon>Proisotominae</taxon>
        <taxon>Folsomia</taxon>
    </lineage>
</organism>
<dbReference type="EMBL" id="LNIX01000014">
    <property type="protein sequence ID" value="OXA46800.1"/>
    <property type="molecule type" value="Genomic_DNA"/>
</dbReference>
<keyword evidence="4" id="KW-0378">Hydrolase</keyword>
<evidence type="ECO:0000313" key="11">
    <source>
        <dbReference type="Proteomes" id="UP000198287"/>
    </source>
</evidence>
<dbReference type="InterPro" id="IPR011249">
    <property type="entry name" value="Metalloenz_LuxS/M16"/>
</dbReference>
<evidence type="ECO:0000256" key="1">
    <source>
        <dbReference type="ARBA" id="ARBA00007261"/>
    </source>
</evidence>
<dbReference type="InterPro" id="IPR011765">
    <property type="entry name" value="Pept_M16_N"/>
</dbReference>
<evidence type="ECO:0000256" key="4">
    <source>
        <dbReference type="ARBA" id="ARBA00022801"/>
    </source>
</evidence>
<dbReference type="Gene3D" id="3.30.830.10">
    <property type="entry name" value="Metalloenzyme, LuxS/M16 peptidase-like"/>
    <property type="match status" value="2"/>
</dbReference>
<dbReference type="InterPro" id="IPR050626">
    <property type="entry name" value="Peptidase_M16"/>
</dbReference>
<dbReference type="InterPro" id="IPR001431">
    <property type="entry name" value="Pept_M16_Zn_BS"/>
</dbReference>
<dbReference type="PROSITE" id="PS00143">
    <property type="entry name" value="INSULINASE"/>
    <property type="match status" value="1"/>
</dbReference>
<evidence type="ECO:0000259" key="8">
    <source>
        <dbReference type="Pfam" id="PF00675"/>
    </source>
</evidence>
<evidence type="ECO:0000256" key="2">
    <source>
        <dbReference type="ARBA" id="ARBA00022670"/>
    </source>
</evidence>
<dbReference type="STRING" id="158441.A0A226DNX8"/>
<dbReference type="GO" id="GO:0004222">
    <property type="term" value="F:metalloendopeptidase activity"/>
    <property type="evidence" value="ECO:0007669"/>
    <property type="project" value="InterPro"/>
</dbReference>
<reference evidence="10 11" key="1">
    <citation type="submission" date="2015-12" db="EMBL/GenBank/DDBJ databases">
        <title>The genome of Folsomia candida.</title>
        <authorList>
            <person name="Faddeeva A."/>
            <person name="Derks M.F."/>
            <person name="Anvar Y."/>
            <person name="Smit S."/>
            <person name="Van Straalen N."/>
            <person name="Roelofs D."/>
        </authorList>
    </citation>
    <scope>NUCLEOTIDE SEQUENCE [LARGE SCALE GENOMIC DNA]</scope>
    <source>
        <strain evidence="10 11">VU population</strain>
        <tissue evidence="10">Whole body</tissue>
    </source>
</reference>
<dbReference type="GO" id="GO:0006508">
    <property type="term" value="P:proteolysis"/>
    <property type="evidence" value="ECO:0007669"/>
    <property type="project" value="UniProtKB-KW"/>
</dbReference>
<accession>A0A226DNX8</accession>
<dbReference type="Pfam" id="PF00675">
    <property type="entry name" value="Peptidase_M16"/>
    <property type="match status" value="1"/>
</dbReference>
<proteinExistence type="inferred from homology"/>
<dbReference type="Pfam" id="PF05193">
    <property type="entry name" value="Peptidase_M16_C"/>
    <property type="match status" value="1"/>
</dbReference>
<dbReference type="AlphaFoldDB" id="A0A226DNX8"/>